<evidence type="ECO:0000313" key="3">
    <source>
        <dbReference type="EMBL" id="KAG0519380.1"/>
    </source>
</evidence>
<feature type="compositionally biased region" description="Low complexity" evidence="1">
    <location>
        <begin position="33"/>
        <end position="53"/>
    </location>
</feature>
<gene>
    <name evidence="3" type="ORF">BDA96_09G259400</name>
</gene>
<evidence type="ECO:0000259" key="2">
    <source>
        <dbReference type="PROSITE" id="PS50090"/>
    </source>
</evidence>
<reference evidence="3" key="2">
    <citation type="submission" date="2020-10" db="EMBL/GenBank/DDBJ databases">
        <authorList>
            <person name="Cooper E.A."/>
            <person name="Brenton Z.W."/>
            <person name="Flinn B.S."/>
            <person name="Jenkins J."/>
            <person name="Shu S."/>
            <person name="Flowers D."/>
            <person name="Luo F."/>
            <person name="Wang Y."/>
            <person name="Xia P."/>
            <person name="Barry K."/>
            <person name="Daum C."/>
            <person name="Lipzen A."/>
            <person name="Yoshinaga Y."/>
            <person name="Schmutz J."/>
            <person name="Saski C."/>
            <person name="Vermerris W."/>
            <person name="Kresovich S."/>
        </authorList>
    </citation>
    <scope>NUCLEOTIDE SEQUENCE</scope>
</reference>
<dbReference type="PROSITE" id="PS50090">
    <property type="entry name" value="MYB_LIKE"/>
    <property type="match status" value="1"/>
</dbReference>
<protein>
    <recommendedName>
        <fullName evidence="2">Myb-like domain-containing protein</fullName>
    </recommendedName>
</protein>
<name>A0A921QE03_SORBI</name>
<accession>A0A921QE03</accession>
<dbReference type="AlphaFoldDB" id="A0A921QE03"/>
<feature type="compositionally biased region" description="Low complexity" evidence="1">
    <location>
        <begin position="68"/>
        <end position="78"/>
    </location>
</feature>
<feature type="compositionally biased region" description="Low complexity" evidence="1">
    <location>
        <begin position="7"/>
        <end position="19"/>
    </location>
</feature>
<organism evidence="3 4">
    <name type="scientific">Sorghum bicolor</name>
    <name type="common">Sorghum</name>
    <name type="synonym">Sorghum vulgare</name>
    <dbReference type="NCBI Taxonomy" id="4558"/>
    <lineage>
        <taxon>Eukaryota</taxon>
        <taxon>Viridiplantae</taxon>
        <taxon>Streptophyta</taxon>
        <taxon>Embryophyta</taxon>
        <taxon>Tracheophyta</taxon>
        <taxon>Spermatophyta</taxon>
        <taxon>Magnoliopsida</taxon>
        <taxon>Liliopsida</taxon>
        <taxon>Poales</taxon>
        <taxon>Poaceae</taxon>
        <taxon>PACMAD clade</taxon>
        <taxon>Panicoideae</taxon>
        <taxon>Andropogonodae</taxon>
        <taxon>Andropogoneae</taxon>
        <taxon>Sorghinae</taxon>
        <taxon>Sorghum</taxon>
    </lineage>
</organism>
<proteinExistence type="predicted"/>
<dbReference type="PANTHER" id="PTHR45224:SF5">
    <property type="entry name" value="OS02G0311800 PROTEIN"/>
    <property type="match status" value="1"/>
</dbReference>
<evidence type="ECO:0000256" key="1">
    <source>
        <dbReference type="SAM" id="MobiDB-lite"/>
    </source>
</evidence>
<comment type="caution">
    <text evidence="3">The sequence shown here is derived from an EMBL/GenBank/DDBJ whole genome shotgun (WGS) entry which is preliminary data.</text>
</comment>
<evidence type="ECO:0000313" key="4">
    <source>
        <dbReference type="Proteomes" id="UP000807115"/>
    </source>
</evidence>
<reference evidence="3" key="1">
    <citation type="journal article" date="2019" name="BMC Genomics">
        <title>A new reference genome for Sorghum bicolor reveals high levels of sequence similarity between sweet and grain genotypes: implications for the genetics of sugar metabolism.</title>
        <authorList>
            <person name="Cooper E.A."/>
            <person name="Brenton Z.W."/>
            <person name="Flinn B.S."/>
            <person name="Jenkins J."/>
            <person name="Shu S."/>
            <person name="Flowers D."/>
            <person name="Luo F."/>
            <person name="Wang Y."/>
            <person name="Xia P."/>
            <person name="Barry K."/>
            <person name="Daum C."/>
            <person name="Lipzen A."/>
            <person name="Yoshinaga Y."/>
            <person name="Schmutz J."/>
            <person name="Saski C."/>
            <person name="Vermerris W."/>
            <person name="Kresovich S."/>
        </authorList>
    </citation>
    <scope>NUCLEOTIDE SEQUENCE</scope>
</reference>
<feature type="domain" description="Myb-like" evidence="2">
    <location>
        <begin position="102"/>
        <end position="171"/>
    </location>
</feature>
<dbReference type="InterPro" id="IPR001005">
    <property type="entry name" value="SANT/Myb"/>
</dbReference>
<dbReference type="EMBL" id="CM027688">
    <property type="protein sequence ID" value="KAG0519380.1"/>
    <property type="molecule type" value="Genomic_DNA"/>
</dbReference>
<sequence length="377" mass="42747">MNPLRPPSSSLKQSKGGQSRAEQGKGAPVARFGSVSAVGAAPGSSSAAPTSPTLGNLQDAGFPQWWTSSSPIGSSEGSLPDEANAQDKETINVDADETNEDERTERRLNWTKDEDIRLAASWLRNSKDPVDGTDRRTDQFWEDVTKEYNKSTEVCRRRNRNQLKIRWDRVKKPVMDFHGCWVKTNKVYRSGVSDDQLMEIVENMYAKDHSDKDFMLKHFWKVVRNERKWSAYVKREQDKDQNKGATNRPTDVVNLEENPSIRPIGHKKAKDELYGKKKTPQAYSAISEKLDKYIEVSTAARKDREKMSETQKILANSKVEAARLNEMAAEKQLKCRMLETYKDLLLAPTSNLNAQALAERDKAMESMRLALFATENN</sequence>
<dbReference type="PANTHER" id="PTHR45224">
    <property type="entry name" value="OS01G0527900 PROTEIN-RELATED"/>
    <property type="match status" value="1"/>
</dbReference>
<feature type="region of interest" description="Disordered" evidence="1">
    <location>
        <begin position="1"/>
        <end position="104"/>
    </location>
</feature>
<dbReference type="Proteomes" id="UP000807115">
    <property type="component" value="Chromosome 9"/>
</dbReference>